<sequence>MTDRDLDTLDRQLLEALQDDFPLAPRPWREIGDRVGLPETEVLRRVRRLADEGIVLAISPVLESARIGLPASTLIGMRVPPDRVDECASVVNREPGVSHNYLRDHDYNLWFTLAAGNDAALRRTVGGLAARAGVSSHDLLDLPSVRRFKIGVRFRFLPDGEEGT</sequence>
<comment type="pathway">
    <text evidence="5">Porphyrin-containing compound metabolism.</text>
</comment>
<dbReference type="EMBL" id="AP019781">
    <property type="protein sequence ID" value="BBL68198.1"/>
    <property type="molecule type" value="Genomic_DNA"/>
</dbReference>
<dbReference type="GeneID" id="66130905"/>
<feature type="domain" description="HTH asnC-type" evidence="9">
    <location>
        <begin position="6"/>
        <end position="70"/>
    </location>
</feature>
<dbReference type="InterPro" id="IPR000485">
    <property type="entry name" value="AsnC-type_HTH_dom"/>
</dbReference>
<gene>
    <name evidence="10" type="ORF">MchiMG62_13790</name>
</gene>
<accession>A0ABM7H5U2</accession>
<dbReference type="InterPro" id="IPR050684">
    <property type="entry name" value="HTH-Siroheme_Decarb"/>
</dbReference>
<keyword evidence="4" id="KW-0456">Lyase</keyword>
<evidence type="ECO:0000256" key="6">
    <source>
        <dbReference type="ARBA" id="ARBA00023457"/>
    </source>
</evidence>
<evidence type="ECO:0000313" key="10">
    <source>
        <dbReference type="EMBL" id="BBL68198.1"/>
    </source>
</evidence>
<dbReference type="PANTHER" id="PTHR43413:SF1">
    <property type="entry name" value="SIROHEME DECARBOXYLASE NIRL SUBUNIT"/>
    <property type="match status" value="1"/>
</dbReference>
<dbReference type="InterPro" id="IPR040523">
    <property type="entry name" value="AsnC_trans_reg2"/>
</dbReference>
<evidence type="ECO:0000256" key="7">
    <source>
        <dbReference type="ARBA" id="ARBA00023471"/>
    </source>
</evidence>
<evidence type="ECO:0000256" key="1">
    <source>
        <dbReference type="ARBA" id="ARBA00023015"/>
    </source>
</evidence>
<dbReference type="EC" id="4.1.1.111" evidence="7"/>
<keyword evidence="11" id="KW-1185">Reference proteome</keyword>
<evidence type="ECO:0000256" key="4">
    <source>
        <dbReference type="ARBA" id="ARBA00023239"/>
    </source>
</evidence>
<dbReference type="Pfam" id="PF17805">
    <property type="entry name" value="AsnC_trans_reg2"/>
    <property type="match status" value="1"/>
</dbReference>
<evidence type="ECO:0000256" key="3">
    <source>
        <dbReference type="ARBA" id="ARBA00023163"/>
    </source>
</evidence>
<dbReference type="PANTHER" id="PTHR43413">
    <property type="entry name" value="TRANSCRIPTIONAL REGULATOR, ASNC FAMILY"/>
    <property type="match status" value="1"/>
</dbReference>
<dbReference type="InterPro" id="IPR019888">
    <property type="entry name" value="Tscrpt_reg_AsnC-like"/>
</dbReference>
<reference evidence="10 11" key="1">
    <citation type="submission" date="2019-06" db="EMBL/GenBank/DDBJ databases">
        <title>Complete genome sequence of Methanoculleus chikugoensis strain MG62.</title>
        <authorList>
            <person name="Asakawa S."/>
            <person name="Dianou D."/>
        </authorList>
    </citation>
    <scope>NUCLEOTIDE SEQUENCE [LARGE SCALE GENOMIC DNA]</scope>
    <source>
        <strain evidence="10 11">MG62</strain>
    </source>
</reference>
<evidence type="ECO:0000259" key="9">
    <source>
        <dbReference type="PROSITE" id="PS50956"/>
    </source>
</evidence>
<proteinExistence type="inferred from homology"/>
<evidence type="ECO:0000313" key="11">
    <source>
        <dbReference type="Proteomes" id="UP000824969"/>
    </source>
</evidence>
<evidence type="ECO:0000256" key="5">
    <source>
        <dbReference type="ARBA" id="ARBA00023444"/>
    </source>
</evidence>
<dbReference type="SMART" id="SM00344">
    <property type="entry name" value="HTH_ASNC"/>
    <property type="match status" value="1"/>
</dbReference>
<dbReference type="RefSeq" id="WP_221056358.1">
    <property type="nucleotide sequence ID" value="NZ_AP019781.1"/>
</dbReference>
<keyword evidence="2" id="KW-0238">DNA-binding</keyword>
<comment type="similarity">
    <text evidence="6">Belongs to the Ahb/Nir family.</text>
</comment>
<name>A0ABM7H5U2_9EURY</name>
<dbReference type="Proteomes" id="UP000824969">
    <property type="component" value="Chromosome"/>
</dbReference>
<organism evidence="10 11">
    <name type="scientific">Methanoculleus chikugoensis</name>
    <dbReference type="NCBI Taxonomy" id="118126"/>
    <lineage>
        <taxon>Archaea</taxon>
        <taxon>Methanobacteriati</taxon>
        <taxon>Methanobacteriota</taxon>
        <taxon>Stenosarchaea group</taxon>
        <taxon>Methanomicrobia</taxon>
        <taxon>Methanomicrobiales</taxon>
        <taxon>Methanomicrobiaceae</taxon>
        <taxon>Methanoculleus</taxon>
    </lineage>
</organism>
<comment type="catalytic activity">
    <reaction evidence="8">
        <text>siroheme + 2 H(+) = 12,18-didecarboxysiroheme + 2 CO2</text>
        <dbReference type="Rhea" id="RHEA:19093"/>
        <dbReference type="ChEBI" id="CHEBI:15378"/>
        <dbReference type="ChEBI" id="CHEBI:16526"/>
        <dbReference type="ChEBI" id="CHEBI:60052"/>
        <dbReference type="ChEBI" id="CHEBI:140497"/>
        <dbReference type="EC" id="4.1.1.111"/>
    </reaction>
</comment>
<dbReference type="Pfam" id="PF22451">
    <property type="entry name" value="NirdL-like_HTH"/>
    <property type="match status" value="1"/>
</dbReference>
<keyword evidence="3" id="KW-0804">Transcription</keyword>
<evidence type="ECO:0000256" key="8">
    <source>
        <dbReference type="ARBA" id="ARBA00048470"/>
    </source>
</evidence>
<dbReference type="InterPro" id="IPR053953">
    <property type="entry name" value="NirdL-like_HTH"/>
</dbReference>
<keyword evidence="1" id="KW-0805">Transcription regulation</keyword>
<protein>
    <recommendedName>
        <fullName evidence="7">siroheme decarboxylase</fullName>
        <ecNumber evidence="7">4.1.1.111</ecNumber>
    </recommendedName>
</protein>
<dbReference type="PROSITE" id="PS50956">
    <property type="entry name" value="HTH_ASNC_2"/>
    <property type="match status" value="1"/>
</dbReference>
<evidence type="ECO:0000256" key="2">
    <source>
        <dbReference type="ARBA" id="ARBA00023125"/>
    </source>
</evidence>